<evidence type="ECO:0000256" key="18">
    <source>
        <dbReference type="ARBA" id="ARBA00029893"/>
    </source>
</evidence>
<evidence type="ECO:0000256" key="8">
    <source>
        <dbReference type="ARBA" id="ARBA00022475"/>
    </source>
</evidence>
<keyword evidence="15 24" id="KW-0472">Membrane</keyword>
<keyword evidence="10" id="KW-0808">Transferase</keyword>
<dbReference type="GO" id="GO:0005886">
    <property type="term" value="C:plasma membrane"/>
    <property type="evidence" value="ECO:0007669"/>
    <property type="project" value="UniProtKB-SubCell"/>
</dbReference>
<comment type="similarity">
    <text evidence="5">Belongs to the CDS family.</text>
</comment>
<evidence type="ECO:0000256" key="20">
    <source>
        <dbReference type="ARBA" id="ARBA00032253"/>
    </source>
</evidence>
<feature type="transmembrane region" description="Helical" evidence="24">
    <location>
        <begin position="142"/>
        <end position="165"/>
    </location>
</feature>
<feature type="transmembrane region" description="Helical" evidence="24">
    <location>
        <begin position="186"/>
        <end position="207"/>
    </location>
</feature>
<dbReference type="Proteomes" id="UP000823660">
    <property type="component" value="Unassembled WGS sequence"/>
</dbReference>
<evidence type="ECO:0000256" key="23">
    <source>
        <dbReference type="ARBA" id="ARBA00033406"/>
    </source>
</evidence>
<dbReference type="EMBL" id="JADIMH010000023">
    <property type="protein sequence ID" value="MBO8467043.1"/>
    <property type="molecule type" value="Genomic_DNA"/>
</dbReference>
<comment type="catalytic activity">
    <reaction evidence="1">
        <text>a 1,2-diacyl-sn-glycero-3-phosphate + CTP + H(+) = a CDP-1,2-diacyl-sn-glycerol + diphosphate</text>
        <dbReference type="Rhea" id="RHEA:16229"/>
        <dbReference type="ChEBI" id="CHEBI:15378"/>
        <dbReference type="ChEBI" id="CHEBI:33019"/>
        <dbReference type="ChEBI" id="CHEBI:37563"/>
        <dbReference type="ChEBI" id="CHEBI:58332"/>
        <dbReference type="ChEBI" id="CHEBI:58608"/>
        <dbReference type="EC" id="2.7.7.41"/>
    </reaction>
</comment>
<evidence type="ECO:0000313" key="26">
    <source>
        <dbReference type="Proteomes" id="UP000823660"/>
    </source>
</evidence>
<keyword evidence="11 24" id="KW-0812">Transmembrane</keyword>
<feature type="transmembrane region" description="Helical" evidence="24">
    <location>
        <begin position="213"/>
        <end position="232"/>
    </location>
</feature>
<evidence type="ECO:0000256" key="2">
    <source>
        <dbReference type="ARBA" id="ARBA00004651"/>
    </source>
</evidence>
<evidence type="ECO:0000256" key="16">
    <source>
        <dbReference type="ARBA" id="ARBA00023209"/>
    </source>
</evidence>
<organism evidence="25 26">
    <name type="scientific">Candidatus Cryptobacteroides faecipullorum</name>
    <dbReference type="NCBI Taxonomy" id="2840764"/>
    <lineage>
        <taxon>Bacteria</taxon>
        <taxon>Pseudomonadati</taxon>
        <taxon>Bacteroidota</taxon>
        <taxon>Bacteroidia</taxon>
        <taxon>Bacteroidales</taxon>
        <taxon>Candidatus Cryptobacteroides</taxon>
    </lineage>
</organism>
<keyword evidence="17" id="KW-1208">Phospholipid metabolism</keyword>
<name>A0A9D9NB40_9BACT</name>
<feature type="transmembrane region" description="Helical" evidence="24">
    <location>
        <begin position="83"/>
        <end position="105"/>
    </location>
</feature>
<dbReference type="PANTHER" id="PTHR46382">
    <property type="entry name" value="PHOSPHATIDATE CYTIDYLYLTRANSFERASE"/>
    <property type="match status" value="1"/>
</dbReference>
<keyword evidence="8" id="KW-1003">Cell membrane</keyword>
<evidence type="ECO:0000256" key="3">
    <source>
        <dbReference type="ARBA" id="ARBA00005119"/>
    </source>
</evidence>
<evidence type="ECO:0000313" key="25">
    <source>
        <dbReference type="EMBL" id="MBO8467043.1"/>
    </source>
</evidence>
<evidence type="ECO:0000256" key="4">
    <source>
        <dbReference type="ARBA" id="ARBA00005189"/>
    </source>
</evidence>
<keyword evidence="14" id="KW-0443">Lipid metabolism</keyword>
<keyword evidence="12 25" id="KW-0548">Nucleotidyltransferase</keyword>
<evidence type="ECO:0000256" key="11">
    <source>
        <dbReference type="ARBA" id="ARBA00022692"/>
    </source>
</evidence>
<feature type="transmembrane region" description="Helical" evidence="24">
    <location>
        <begin position="30"/>
        <end position="47"/>
    </location>
</feature>
<reference evidence="25" key="1">
    <citation type="submission" date="2020-10" db="EMBL/GenBank/DDBJ databases">
        <authorList>
            <person name="Gilroy R."/>
        </authorList>
    </citation>
    <scope>NUCLEOTIDE SEQUENCE</scope>
    <source>
        <strain evidence="25">B1-15692</strain>
    </source>
</reference>
<evidence type="ECO:0000256" key="17">
    <source>
        <dbReference type="ARBA" id="ARBA00023264"/>
    </source>
</evidence>
<sequence>MKFKNLIIRTLSGAGYVAVMLAGLLLNKYLFAIVMLFAMVVMMHEFFKMTMGNEYRFSRALAIFAGITLFALTFMYRGHVFNFPGRLVVLSIIPIFIVMINSLYVKDKTDFGKFANLYTAILYIAVPMTLANFAVFSPSGNFSGHLLLCFFIIIWASDVGAYLFGMTLGQRFGKKLFPEISPKKSWIGFWGGFLMSVLVAIALYYTGLFPQSYHILNCIVMAVLMNISGVYGDLVESQWKRHYALKDSGNIIPGHGGMLDRFDSALFAIPVGVIYLMVHNILW</sequence>
<evidence type="ECO:0000256" key="15">
    <source>
        <dbReference type="ARBA" id="ARBA00023136"/>
    </source>
</evidence>
<evidence type="ECO:0000256" key="10">
    <source>
        <dbReference type="ARBA" id="ARBA00022679"/>
    </source>
</evidence>
<dbReference type="GO" id="GO:0004605">
    <property type="term" value="F:phosphatidate cytidylyltransferase activity"/>
    <property type="evidence" value="ECO:0007669"/>
    <property type="project" value="UniProtKB-EC"/>
</dbReference>
<evidence type="ECO:0000256" key="19">
    <source>
        <dbReference type="ARBA" id="ARBA00031825"/>
    </source>
</evidence>
<comment type="pathway">
    <text evidence="4">Lipid metabolism.</text>
</comment>
<dbReference type="Pfam" id="PF01148">
    <property type="entry name" value="CTP_transf_1"/>
    <property type="match status" value="1"/>
</dbReference>
<dbReference type="EC" id="2.7.7.41" evidence="6"/>
<proteinExistence type="inferred from homology"/>
<feature type="transmembrane region" description="Helical" evidence="24">
    <location>
        <begin position="265"/>
        <end position="282"/>
    </location>
</feature>
<reference evidence="25" key="2">
    <citation type="journal article" date="2021" name="PeerJ">
        <title>Extensive microbial diversity within the chicken gut microbiome revealed by metagenomics and culture.</title>
        <authorList>
            <person name="Gilroy R."/>
            <person name="Ravi A."/>
            <person name="Getino M."/>
            <person name="Pursley I."/>
            <person name="Horton D.L."/>
            <person name="Alikhan N.F."/>
            <person name="Baker D."/>
            <person name="Gharbi K."/>
            <person name="Hall N."/>
            <person name="Watson M."/>
            <person name="Adriaenssens E.M."/>
            <person name="Foster-Nyarko E."/>
            <person name="Jarju S."/>
            <person name="Secka A."/>
            <person name="Antonio M."/>
            <person name="Oren A."/>
            <person name="Chaudhuri R.R."/>
            <person name="La Ragione R."/>
            <person name="Hildebrand F."/>
            <person name="Pallen M.J."/>
        </authorList>
    </citation>
    <scope>NUCLEOTIDE SEQUENCE</scope>
    <source>
        <strain evidence="25">B1-15692</strain>
    </source>
</reference>
<comment type="pathway">
    <text evidence="3">Phospholipid metabolism; CDP-diacylglycerol biosynthesis; CDP-diacylglycerol from sn-glycerol 3-phosphate: step 3/3.</text>
</comment>
<protein>
    <recommendedName>
        <fullName evidence="7">Phosphatidate cytidylyltransferase</fullName>
        <ecNumber evidence="6">2.7.7.41</ecNumber>
    </recommendedName>
    <alternativeName>
        <fullName evidence="20">CDP-DAG synthase</fullName>
    </alternativeName>
    <alternativeName>
        <fullName evidence="22">CDP-DG synthase</fullName>
    </alternativeName>
    <alternativeName>
        <fullName evidence="18">CDP-diacylglycerol synthase</fullName>
    </alternativeName>
    <alternativeName>
        <fullName evidence="21">CDP-diglyceride pyrophosphorylase</fullName>
    </alternativeName>
    <alternativeName>
        <fullName evidence="23">CDP-diglyceride synthase</fullName>
    </alternativeName>
    <alternativeName>
        <fullName evidence="19">CTP:phosphatidate cytidylyltransferase</fullName>
    </alternativeName>
</protein>
<evidence type="ECO:0000256" key="21">
    <source>
        <dbReference type="ARBA" id="ARBA00032396"/>
    </source>
</evidence>
<keyword evidence="9" id="KW-0444">Lipid biosynthesis</keyword>
<keyword evidence="13 24" id="KW-1133">Transmembrane helix</keyword>
<comment type="subcellular location">
    <subcellularLocation>
        <location evidence="2">Cell membrane</location>
        <topology evidence="2">Multi-pass membrane protein</topology>
    </subcellularLocation>
</comment>
<keyword evidence="16" id="KW-0594">Phospholipid biosynthesis</keyword>
<feature type="transmembrane region" description="Helical" evidence="24">
    <location>
        <begin position="59"/>
        <end position="77"/>
    </location>
</feature>
<evidence type="ECO:0000256" key="6">
    <source>
        <dbReference type="ARBA" id="ARBA00012487"/>
    </source>
</evidence>
<evidence type="ECO:0000256" key="22">
    <source>
        <dbReference type="ARBA" id="ARBA00032743"/>
    </source>
</evidence>
<evidence type="ECO:0000256" key="7">
    <source>
        <dbReference type="ARBA" id="ARBA00019373"/>
    </source>
</evidence>
<dbReference type="PANTHER" id="PTHR46382:SF1">
    <property type="entry name" value="PHOSPHATIDATE CYTIDYLYLTRANSFERASE"/>
    <property type="match status" value="1"/>
</dbReference>
<evidence type="ECO:0000256" key="9">
    <source>
        <dbReference type="ARBA" id="ARBA00022516"/>
    </source>
</evidence>
<evidence type="ECO:0000256" key="12">
    <source>
        <dbReference type="ARBA" id="ARBA00022695"/>
    </source>
</evidence>
<dbReference type="AlphaFoldDB" id="A0A9D9NB40"/>
<evidence type="ECO:0000256" key="1">
    <source>
        <dbReference type="ARBA" id="ARBA00001698"/>
    </source>
</evidence>
<feature type="transmembrane region" description="Helical" evidence="24">
    <location>
        <begin position="117"/>
        <end position="136"/>
    </location>
</feature>
<dbReference type="GO" id="GO:0016024">
    <property type="term" value="P:CDP-diacylglycerol biosynthetic process"/>
    <property type="evidence" value="ECO:0007669"/>
    <property type="project" value="TreeGrafter"/>
</dbReference>
<evidence type="ECO:0000256" key="24">
    <source>
        <dbReference type="SAM" id="Phobius"/>
    </source>
</evidence>
<accession>A0A9D9NB40</accession>
<evidence type="ECO:0000256" key="14">
    <source>
        <dbReference type="ARBA" id="ARBA00023098"/>
    </source>
</evidence>
<evidence type="ECO:0000256" key="5">
    <source>
        <dbReference type="ARBA" id="ARBA00010185"/>
    </source>
</evidence>
<evidence type="ECO:0000256" key="13">
    <source>
        <dbReference type="ARBA" id="ARBA00022989"/>
    </source>
</evidence>
<gene>
    <name evidence="25" type="ORF">IAB99_04675</name>
</gene>
<comment type="caution">
    <text evidence="25">The sequence shown here is derived from an EMBL/GenBank/DDBJ whole genome shotgun (WGS) entry which is preliminary data.</text>
</comment>